<dbReference type="EMBL" id="QNRF01000001">
    <property type="protein sequence ID" value="RBO85984.1"/>
    <property type="molecule type" value="Genomic_DNA"/>
</dbReference>
<feature type="domain" description="N-acetyltransferase" evidence="3">
    <location>
        <begin position="5"/>
        <end position="152"/>
    </location>
</feature>
<dbReference type="AlphaFoldDB" id="A0A366D952"/>
<keyword evidence="1 4" id="KW-0808">Transferase</keyword>
<accession>A0A366D952</accession>
<dbReference type="PANTHER" id="PTHR43420">
    <property type="entry name" value="ACETYLTRANSFERASE"/>
    <property type="match status" value="1"/>
</dbReference>
<protein>
    <submittedName>
        <fullName evidence="4">Ribosomal-protein-alanine N-acetyltransferase</fullName>
    </submittedName>
</protein>
<sequence length="156" mass="17614">MNSTYVIRPAVESDVLGLERLDKHSNPHPWGRTLVADALEVRLNWVMCEAQNPSNLLAWLTASRSVDQSELELILVDSSVRRLGIAKQLVRHWLDSLNQQGVAEFLLEVRESNLAAIHLYEALGFELVGRRKQYYQTETGREAACLYTLVTPVGRG</sequence>
<evidence type="ECO:0000256" key="1">
    <source>
        <dbReference type="ARBA" id="ARBA00022679"/>
    </source>
</evidence>
<dbReference type="OrthoDB" id="9796919at2"/>
<dbReference type="PANTHER" id="PTHR43420:SF44">
    <property type="entry name" value="ACETYLTRANSFERASE YPEA"/>
    <property type="match status" value="1"/>
</dbReference>
<reference evidence="4 5" key="1">
    <citation type="submission" date="2018-06" db="EMBL/GenBank/DDBJ databases">
        <title>Genomic Encyclopedia of Type Strains, Phase III (KMG-III): the genomes of soil and plant-associated and newly described type strains.</title>
        <authorList>
            <person name="Whitman W."/>
        </authorList>
    </citation>
    <scope>NUCLEOTIDE SEQUENCE [LARGE SCALE GENOMIC DNA]</scope>
    <source>
        <strain evidence="4 5">CECT 7732</strain>
    </source>
</reference>
<dbReference type="InterPro" id="IPR016181">
    <property type="entry name" value="Acyl_CoA_acyltransferase"/>
</dbReference>
<dbReference type="InterPro" id="IPR000182">
    <property type="entry name" value="GNAT_dom"/>
</dbReference>
<keyword evidence="5" id="KW-1185">Reference proteome</keyword>
<dbReference type="Proteomes" id="UP000252086">
    <property type="component" value="Unassembled WGS sequence"/>
</dbReference>
<evidence type="ECO:0000259" key="3">
    <source>
        <dbReference type="PROSITE" id="PS51186"/>
    </source>
</evidence>
<evidence type="ECO:0000313" key="5">
    <source>
        <dbReference type="Proteomes" id="UP000252086"/>
    </source>
</evidence>
<dbReference type="SUPFAM" id="SSF55729">
    <property type="entry name" value="Acyl-CoA N-acyltransferases (Nat)"/>
    <property type="match status" value="1"/>
</dbReference>
<dbReference type="CDD" id="cd04301">
    <property type="entry name" value="NAT_SF"/>
    <property type="match status" value="1"/>
</dbReference>
<keyword evidence="2" id="KW-0012">Acyltransferase</keyword>
<evidence type="ECO:0000313" key="4">
    <source>
        <dbReference type="EMBL" id="RBO85984.1"/>
    </source>
</evidence>
<dbReference type="InterPro" id="IPR050680">
    <property type="entry name" value="YpeA/RimI_acetyltransf"/>
</dbReference>
<dbReference type="GO" id="GO:0016747">
    <property type="term" value="F:acyltransferase activity, transferring groups other than amino-acyl groups"/>
    <property type="evidence" value="ECO:0007669"/>
    <property type="project" value="InterPro"/>
</dbReference>
<comment type="caution">
    <text evidence="4">The sequence shown here is derived from an EMBL/GenBank/DDBJ whole genome shotgun (WGS) entry which is preliminary data.</text>
</comment>
<evidence type="ECO:0000256" key="2">
    <source>
        <dbReference type="ARBA" id="ARBA00023315"/>
    </source>
</evidence>
<dbReference type="Pfam" id="PF00583">
    <property type="entry name" value="Acetyltransf_1"/>
    <property type="match status" value="1"/>
</dbReference>
<gene>
    <name evidence="4" type="ORF">DFP76_101260</name>
</gene>
<name>A0A366D952_9GAMM</name>
<dbReference type="RefSeq" id="WP_113872880.1">
    <property type="nucleotide sequence ID" value="NZ_QNRF01000001.1"/>
</dbReference>
<proteinExistence type="predicted"/>
<organism evidence="4 5">
    <name type="scientific">Marinomonas aquiplantarum</name>
    <dbReference type="NCBI Taxonomy" id="491951"/>
    <lineage>
        <taxon>Bacteria</taxon>
        <taxon>Pseudomonadati</taxon>
        <taxon>Pseudomonadota</taxon>
        <taxon>Gammaproteobacteria</taxon>
        <taxon>Oceanospirillales</taxon>
        <taxon>Oceanospirillaceae</taxon>
        <taxon>Marinomonas</taxon>
    </lineage>
</organism>
<dbReference type="PROSITE" id="PS51186">
    <property type="entry name" value="GNAT"/>
    <property type="match status" value="1"/>
</dbReference>
<dbReference type="Gene3D" id="3.40.630.30">
    <property type="match status" value="1"/>
</dbReference>